<name>A0A1W1CBI6_9ZZZZ</name>
<evidence type="ECO:0000259" key="1">
    <source>
        <dbReference type="Pfam" id="PF13785"/>
    </source>
</evidence>
<reference evidence="2" key="1">
    <citation type="submission" date="2016-10" db="EMBL/GenBank/DDBJ databases">
        <authorList>
            <person name="de Groot N.N."/>
        </authorList>
    </citation>
    <scope>NUCLEOTIDE SEQUENCE</scope>
</reference>
<dbReference type="EMBL" id="FPHE01000122">
    <property type="protein sequence ID" value="SFV63119.1"/>
    <property type="molecule type" value="Genomic_DNA"/>
</dbReference>
<dbReference type="Pfam" id="PF13785">
    <property type="entry name" value="DUF4178"/>
    <property type="match status" value="1"/>
</dbReference>
<dbReference type="AlphaFoldDB" id="A0A1W1CBI6"/>
<proteinExistence type="predicted"/>
<accession>A0A1W1CBI6</accession>
<gene>
    <name evidence="2" type="ORF">MNB_SV-12-1702</name>
</gene>
<feature type="domain" description="DUF4178" evidence="1">
    <location>
        <begin position="73"/>
        <end position="202"/>
    </location>
</feature>
<protein>
    <recommendedName>
        <fullName evidence="1">DUF4178 domain-containing protein</fullName>
    </recommendedName>
</protein>
<dbReference type="InterPro" id="IPR025235">
    <property type="entry name" value="DUF4178"/>
</dbReference>
<sequence length="211" mass="23783">MKTQTPLYQAHITKTINCPQCGDALPIHFKWTKLVQCASCKSSIFLEDDSVKLIGKSSALSPEPSLLKLREPIRIDGKTYLPLGKIRYSYGRGFWEEWFLLDENNREFWLSVDEGDFVLETKAKITLPFHNIDKLSVGKQYGKYIVTEMGEGECVGFEGELPENISIGDLHRYAHLSEGGSSLMTIEATSSGMKVFTGNWIDAFSIERVYG</sequence>
<evidence type="ECO:0000313" key="2">
    <source>
        <dbReference type="EMBL" id="SFV63119.1"/>
    </source>
</evidence>
<organism evidence="2">
    <name type="scientific">hydrothermal vent metagenome</name>
    <dbReference type="NCBI Taxonomy" id="652676"/>
    <lineage>
        <taxon>unclassified sequences</taxon>
        <taxon>metagenomes</taxon>
        <taxon>ecological metagenomes</taxon>
    </lineage>
</organism>